<dbReference type="PROSITE" id="PS51379">
    <property type="entry name" value="4FE4S_FER_2"/>
    <property type="match status" value="1"/>
</dbReference>
<gene>
    <name evidence="3" type="ORF">Naga_100013g15</name>
</gene>
<comment type="caution">
    <text evidence="3">The sequence shown here is derived from an EMBL/GenBank/DDBJ whole genome shotgun (WGS) entry which is preliminary data.</text>
</comment>
<feature type="chain" id="PRO_5004904616" evidence="1">
    <location>
        <begin position="34"/>
        <end position="387"/>
    </location>
</feature>
<dbReference type="SUPFAM" id="SSF54862">
    <property type="entry name" value="4Fe-4S ferredoxins"/>
    <property type="match status" value="1"/>
</dbReference>
<evidence type="ECO:0000313" key="4">
    <source>
        <dbReference type="Proteomes" id="UP000019335"/>
    </source>
</evidence>
<accession>W7TTJ3</accession>
<dbReference type="Gene3D" id="3.30.70.20">
    <property type="match status" value="1"/>
</dbReference>
<dbReference type="Proteomes" id="UP000019335">
    <property type="component" value="Chromosome 1"/>
</dbReference>
<dbReference type="SUPFAM" id="SSF56281">
    <property type="entry name" value="Metallo-hydrolase/oxidoreductase"/>
    <property type="match status" value="1"/>
</dbReference>
<proteinExistence type="predicted"/>
<keyword evidence="4" id="KW-1185">Reference proteome</keyword>
<organism evidence="3 4">
    <name type="scientific">Nannochloropsis gaditana</name>
    <dbReference type="NCBI Taxonomy" id="72520"/>
    <lineage>
        <taxon>Eukaryota</taxon>
        <taxon>Sar</taxon>
        <taxon>Stramenopiles</taxon>
        <taxon>Ochrophyta</taxon>
        <taxon>Eustigmatophyceae</taxon>
        <taxon>Eustigmatales</taxon>
        <taxon>Monodopsidaceae</taxon>
        <taxon>Nannochloropsis</taxon>
    </lineage>
</organism>
<dbReference type="PANTHER" id="PTHR42773">
    <property type="entry name" value="METALLO-BETA-LACTAMASE-RELATED"/>
    <property type="match status" value="1"/>
</dbReference>
<dbReference type="Gene3D" id="3.60.15.10">
    <property type="entry name" value="Ribonuclease Z/Hydroxyacylglutathione hydrolase-like"/>
    <property type="match status" value="1"/>
</dbReference>
<dbReference type="OrthoDB" id="17458at2759"/>
<name>W7TTJ3_9STRA</name>
<protein>
    <submittedName>
        <fullName evidence="3">Metallo-beta-lactamase family protein</fullName>
    </submittedName>
</protein>
<evidence type="ECO:0000259" key="2">
    <source>
        <dbReference type="PROSITE" id="PS51379"/>
    </source>
</evidence>
<reference evidence="3 4" key="1">
    <citation type="journal article" date="2014" name="Mol. Plant">
        <title>Chromosome Scale Genome Assembly and Transcriptome Profiling of Nannochloropsis gaditana in Nitrogen Depletion.</title>
        <authorList>
            <person name="Corteggiani Carpinelli E."/>
            <person name="Telatin A."/>
            <person name="Vitulo N."/>
            <person name="Forcato C."/>
            <person name="D'Angelo M."/>
            <person name="Schiavon R."/>
            <person name="Vezzi A."/>
            <person name="Giacometti G.M."/>
            <person name="Morosinotto T."/>
            <person name="Valle G."/>
        </authorList>
    </citation>
    <scope>NUCLEOTIDE SEQUENCE [LARGE SCALE GENOMIC DNA]</scope>
    <source>
        <strain evidence="3 4">B-31</strain>
    </source>
</reference>
<sequence>MASDLSHARRKRRKCSHFFFSFLFLANFSVTSAFHTMLPSMHRPVKETRRRTLMRARAKEESLGNAVDANLYVDRSCSGCGTCRSICPGVFGDLGLQSVVEREPLDKNETRAAYRAMVTCPMGAIRLRKPDPLVKEVVMHDFPTPLDPVALPGVYFLGYHNRESMGVTPYLIVRDNGEGNIMIDAPRFNGRLAQQIESLGGVRYMIVTHEGSAPHHDLWHAFFPSSERVVHRMDVTREMRGQVEAILQGKGPWRIDDDVKIVALPGYSPGSIGVLFHPSSVSSNGIEEDSKWGKDGERNGILFSGRTLGWSARLNRLDGFAQFSRGSLRKQAASIKGLGKEDFAWILPAEGLKFHLPGGGNAETRERLLAEAAELFLARGRVGGLNV</sequence>
<dbReference type="Pfam" id="PF13370">
    <property type="entry name" value="Fer4_13"/>
    <property type="match status" value="1"/>
</dbReference>
<dbReference type="PROSITE" id="PS00198">
    <property type="entry name" value="4FE4S_FER_1"/>
    <property type="match status" value="1"/>
</dbReference>
<dbReference type="AlphaFoldDB" id="W7TTJ3"/>
<evidence type="ECO:0000313" key="3">
    <source>
        <dbReference type="EMBL" id="EWM30520.1"/>
    </source>
</evidence>
<feature type="signal peptide" evidence="1">
    <location>
        <begin position="1"/>
        <end position="33"/>
    </location>
</feature>
<feature type="domain" description="4Fe-4S ferredoxin-type" evidence="2">
    <location>
        <begin position="69"/>
        <end position="97"/>
    </location>
</feature>
<dbReference type="EMBL" id="AZIL01000033">
    <property type="protein sequence ID" value="EWM30520.1"/>
    <property type="molecule type" value="Genomic_DNA"/>
</dbReference>
<keyword evidence="1" id="KW-0732">Signal</keyword>
<dbReference type="InterPro" id="IPR017896">
    <property type="entry name" value="4Fe4S_Fe-S-bd"/>
</dbReference>
<dbReference type="InterPro" id="IPR036866">
    <property type="entry name" value="RibonucZ/Hydroxyglut_hydro"/>
</dbReference>
<dbReference type="PANTHER" id="PTHR42773:SF1">
    <property type="entry name" value="METALLO-BETA-LACTAMASE FAMILY PROTEIN"/>
    <property type="match status" value="1"/>
</dbReference>
<evidence type="ECO:0000256" key="1">
    <source>
        <dbReference type="SAM" id="SignalP"/>
    </source>
</evidence>
<dbReference type="InterPro" id="IPR017900">
    <property type="entry name" value="4Fe4S_Fe_S_CS"/>
</dbReference>